<evidence type="ECO:0000256" key="1">
    <source>
        <dbReference type="SAM" id="Phobius"/>
    </source>
</evidence>
<keyword evidence="1" id="KW-1133">Transmembrane helix</keyword>
<keyword evidence="1" id="KW-0812">Transmembrane</keyword>
<evidence type="ECO:0000313" key="4">
    <source>
        <dbReference type="Proteomes" id="UP001319921"/>
    </source>
</evidence>
<feature type="domain" description="YdbS-like PH" evidence="2">
    <location>
        <begin position="104"/>
        <end position="167"/>
    </location>
</feature>
<dbReference type="AlphaFoldDB" id="A0AAQ4CVG6"/>
<reference evidence="3 4" key="1">
    <citation type="journal article" date="2022" name="Microbiol. Resour. Announc.">
        <title>Complete Genome Sequence of the Hyperthermophilic and Acidophilic Archaeon Saccharolobus caldissimus Strain HS-3T.</title>
        <authorList>
            <person name="Sakai H.D."/>
            <person name="Kurosawa N."/>
        </authorList>
    </citation>
    <scope>NUCLEOTIDE SEQUENCE [LARGE SCALE GENOMIC DNA]</scope>
    <source>
        <strain evidence="3 4">JCM32116</strain>
    </source>
</reference>
<name>A0AAQ4CVG6_9CREN</name>
<sequence>MSNNRDIQPPMGPPKILWEAKASLGPAIASYVVKMVISFIMVYIFFILPYTLVVNYINLNSINYGYYSYTVQQFLLYWMYLGIFIYIIILILGLLRALRVRNVRAYITEQAIGVRVARGAFSYSEHEFPFSQVYKVDVNRGFWDRVFGTGTMTIHLVSHERTGKYFFQVPHIRDYDYGKQLIYNMQLNWKSQVNRASNPGTNININLSGIPGMQPASPIANQPAQATDTEGSINSEGIAKITFYAAQPAKISGAMIANTNIVATPEDIWPNSINAGQNYLTIRFRNMQGLQKGYHIIIINTVEGKSITVPVKYE</sequence>
<dbReference type="Pfam" id="PF03703">
    <property type="entry name" value="bPH_2"/>
    <property type="match status" value="1"/>
</dbReference>
<keyword evidence="4" id="KW-1185">Reference proteome</keyword>
<evidence type="ECO:0000259" key="2">
    <source>
        <dbReference type="Pfam" id="PF03703"/>
    </source>
</evidence>
<feature type="transmembrane region" description="Helical" evidence="1">
    <location>
        <begin position="77"/>
        <end position="95"/>
    </location>
</feature>
<gene>
    <name evidence="3" type="ORF">SACC_28140</name>
</gene>
<proteinExistence type="predicted"/>
<organism evidence="3 4">
    <name type="scientific">Saccharolobus caldissimus</name>
    <dbReference type="NCBI Taxonomy" id="1702097"/>
    <lineage>
        <taxon>Archaea</taxon>
        <taxon>Thermoproteota</taxon>
        <taxon>Thermoprotei</taxon>
        <taxon>Sulfolobales</taxon>
        <taxon>Sulfolobaceae</taxon>
        <taxon>Saccharolobus</taxon>
    </lineage>
</organism>
<keyword evidence="1" id="KW-0472">Membrane</keyword>
<accession>A0AAQ4CVG6</accession>
<dbReference type="EMBL" id="AP025226">
    <property type="protein sequence ID" value="BDB99797.1"/>
    <property type="molecule type" value="Genomic_DNA"/>
</dbReference>
<dbReference type="Pfam" id="PF06157">
    <property type="entry name" value="DUF973"/>
    <property type="match status" value="1"/>
</dbReference>
<feature type="transmembrane region" description="Helical" evidence="1">
    <location>
        <begin position="31"/>
        <end position="57"/>
    </location>
</feature>
<evidence type="ECO:0000313" key="3">
    <source>
        <dbReference type="EMBL" id="BDB99797.1"/>
    </source>
</evidence>
<dbReference type="KEGG" id="scas:SACC_28140"/>
<protein>
    <recommendedName>
        <fullName evidence="2">YdbS-like PH domain-containing protein</fullName>
    </recommendedName>
</protein>
<dbReference type="Proteomes" id="UP001319921">
    <property type="component" value="Chromosome"/>
</dbReference>
<dbReference type="InterPro" id="IPR009321">
    <property type="entry name" value="DUF973"/>
</dbReference>
<dbReference type="InterPro" id="IPR005182">
    <property type="entry name" value="YdbS-like_PH"/>
</dbReference>